<name>A0ABT4JZD2_9GAMM</name>
<evidence type="ECO:0000313" key="3">
    <source>
        <dbReference type="Proteomes" id="UP001149719"/>
    </source>
</evidence>
<gene>
    <name evidence="2" type="ORF">O1D97_18005</name>
</gene>
<dbReference type="InterPro" id="IPR037401">
    <property type="entry name" value="SnoaL-like"/>
</dbReference>
<dbReference type="PANTHER" id="PTHR38436:SF1">
    <property type="entry name" value="ESTER CYCLASE"/>
    <property type="match status" value="1"/>
</dbReference>
<dbReference type="InterPro" id="IPR032710">
    <property type="entry name" value="NTF2-like_dom_sf"/>
</dbReference>
<dbReference type="RefSeq" id="WP_269127572.1">
    <property type="nucleotide sequence ID" value="NZ_JAPUBN010000021.1"/>
</dbReference>
<proteinExistence type="predicted"/>
<evidence type="ECO:0000313" key="2">
    <source>
        <dbReference type="EMBL" id="MCZ2723452.1"/>
    </source>
</evidence>
<dbReference type="Gene3D" id="3.10.450.50">
    <property type="match status" value="2"/>
</dbReference>
<evidence type="ECO:0000259" key="1">
    <source>
        <dbReference type="Pfam" id="PF12680"/>
    </source>
</evidence>
<sequence length="255" mass="28944">MAKVLDNVRKLYLEGIRDGNARSAVQKYTGDRYTQHSTGVADGVEGFLAFFEPFVARNPDREIEIIRFIEDGQYVFCHAYQSLNGGSAKWVTTDLFDSDTNGLIVEHWDAISPYQDVTLSGEDMVAGPNEIIDLDKTNYNKAQVHEFVKQILQEKQFHLIDQFCADTCVTHFPKAKAGKEGLVSWFQSDEFGQYDMLFKLVGEGNFVATIGKTYAQGKENISFHIYRLEQGLIVECWDNVEAIAPRDQWNNSGKF</sequence>
<dbReference type="SUPFAM" id="SSF54427">
    <property type="entry name" value="NTF2-like"/>
    <property type="match status" value="2"/>
</dbReference>
<comment type="caution">
    <text evidence="2">The sequence shown here is derived from an EMBL/GenBank/DDBJ whole genome shotgun (WGS) entry which is preliminary data.</text>
</comment>
<accession>A0ABT4JZD2</accession>
<keyword evidence="3" id="KW-1185">Reference proteome</keyword>
<dbReference type="Proteomes" id="UP001149719">
    <property type="component" value="Unassembled WGS sequence"/>
</dbReference>
<organism evidence="2 3">
    <name type="scientific">Marinomonas phaeophyticola</name>
    <dbReference type="NCBI Taxonomy" id="3004091"/>
    <lineage>
        <taxon>Bacteria</taxon>
        <taxon>Pseudomonadati</taxon>
        <taxon>Pseudomonadota</taxon>
        <taxon>Gammaproteobacteria</taxon>
        <taxon>Oceanospirillales</taxon>
        <taxon>Oceanospirillaceae</taxon>
        <taxon>Marinomonas</taxon>
    </lineage>
</organism>
<dbReference type="Pfam" id="PF12680">
    <property type="entry name" value="SnoaL_2"/>
    <property type="match status" value="1"/>
</dbReference>
<dbReference type="PANTHER" id="PTHR38436">
    <property type="entry name" value="POLYKETIDE CYCLASE SNOAL-LIKE DOMAIN"/>
    <property type="match status" value="1"/>
</dbReference>
<protein>
    <submittedName>
        <fullName evidence="2">Nuclear transport factor 2 family protein</fullName>
    </submittedName>
</protein>
<feature type="domain" description="SnoaL-like" evidence="1">
    <location>
        <begin position="12"/>
        <end position="107"/>
    </location>
</feature>
<dbReference type="InterPro" id="IPR009959">
    <property type="entry name" value="Cyclase_SnoaL-like"/>
</dbReference>
<reference evidence="2" key="1">
    <citation type="submission" date="2022-12" db="EMBL/GenBank/DDBJ databases">
        <title>Marinomonas 15G1-11 sp. nov, isolated from marine algae.</title>
        <authorList>
            <person name="Butt M."/>
            <person name="Choi D.G."/>
            <person name="Kim J.M."/>
            <person name="Lee J.K."/>
            <person name="Baek J.H."/>
            <person name="Jeon C.O."/>
        </authorList>
    </citation>
    <scope>NUCLEOTIDE SEQUENCE</scope>
    <source>
        <strain evidence="2">15G1-11</strain>
    </source>
</reference>
<dbReference type="EMBL" id="JAPUBN010000021">
    <property type="protein sequence ID" value="MCZ2723452.1"/>
    <property type="molecule type" value="Genomic_DNA"/>
</dbReference>